<accession>A0A6C0F654</accession>
<dbReference type="AlphaFoldDB" id="A0A6C0F654"/>
<protein>
    <recommendedName>
        <fullName evidence="2">WWE domain-containing protein</fullName>
    </recommendedName>
</protein>
<dbReference type="InterPro" id="IPR037197">
    <property type="entry name" value="WWE_dom_sf"/>
</dbReference>
<feature type="domain" description="WWE" evidence="2">
    <location>
        <begin position="52"/>
        <end position="92"/>
    </location>
</feature>
<proteinExistence type="predicted"/>
<reference evidence="3" key="1">
    <citation type="journal article" date="2020" name="Nature">
        <title>Giant virus diversity and host interactions through global metagenomics.</title>
        <authorList>
            <person name="Schulz F."/>
            <person name="Roux S."/>
            <person name="Paez-Espino D."/>
            <person name="Jungbluth S."/>
            <person name="Walsh D.A."/>
            <person name="Denef V.J."/>
            <person name="McMahon K.D."/>
            <person name="Konstantinidis K.T."/>
            <person name="Eloe-Fadrosh E.A."/>
            <person name="Kyrpides N.C."/>
            <person name="Woyke T."/>
        </authorList>
    </citation>
    <scope>NUCLEOTIDE SEQUENCE</scope>
    <source>
        <strain evidence="3">GVMAG-S-ERX555967-131</strain>
    </source>
</reference>
<evidence type="ECO:0000259" key="2">
    <source>
        <dbReference type="Pfam" id="PF02825"/>
    </source>
</evidence>
<dbReference type="Pfam" id="PF02825">
    <property type="entry name" value="WWE"/>
    <property type="match status" value="1"/>
</dbReference>
<evidence type="ECO:0000313" key="3">
    <source>
        <dbReference type="EMBL" id="QHT37317.1"/>
    </source>
</evidence>
<dbReference type="InterPro" id="IPR004170">
    <property type="entry name" value="WWE_dom"/>
</dbReference>
<dbReference type="SUPFAM" id="SSF117839">
    <property type="entry name" value="WWE domain"/>
    <property type="match status" value="1"/>
</dbReference>
<keyword evidence="1" id="KW-0472">Membrane</keyword>
<keyword evidence="1" id="KW-0812">Transmembrane</keyword>
<evidence type="ECO:0000256" key="1">
    <source>
        <dbReference type="SAM" id="Phobius"/>
    </source>
</evidence>
<sequence length="117" mass="14118">MKYDMIVQMALCGASVMMSGFMYYYKNNMNDKTEVCDEILNVTKEPTRTWYKYSNDGVWVQFKPEMEAKIEEAYMTNEDMIELGTYNIHFDSSRDDWKYWIENTEKHTFTKIKYETT</sequence>
<organism evidence="3">
    <name type="scientific">viral metagenome</name>
    <dbReference type="NCBI Taxonomy" id="1070528"/>
    <lineage>
        <taxon>unclassified sequences</taxon>
        <taxon>metagenomes</taxon>
        <taxon>organismal metagenomes</taxon>
    </lineage>
</organism>
<keyword evidence="1" id="KW-1133">Transmembrane helix</keyword>
<dbReference type="EMBL" id="MN738792">
    <property type="protein sequence ID" value="QHT37317.1"/>
    <property type="molecule type" value="Genomic_DNA"/>
</dbReference>
<feature type="transmembrane region" description="Helical" evidence="1">
    <location>
        <begin position="6"/>
        <end position="25"/>
    </location>
</feature>
<name>A0A6C0F654_9ZZZZ</name>